<dbReference type="OrthoDB" id="10379478at2759"/>
<feature type="non-terminal residue" evidence="1">
    <location>
        <position position="1"/>
    </location>
</feature>
<evidence type="ECO:0000313" key="1">
    <source>
        <dbReference type="EMBL" id="KRX39045.1"/>
    </source>
</evidence>
<sequence length="157" mass="18051">SECFISFPVAPTKTTVYATFIAIPRKIHVHTTYEQVLESFTANKHFPCAYLNTQGSCTTGTPLIRIQGNISTIIRRYSFTLRTLVQYFVVLSNSIFLHFRPISNKLKKVVSLQRFWKVLRQINPYVSNKWLLKLPCAYLNTQESRHTGTPLIRIQGG</sequence>
<comment type="caution">
    <text evidence="1">The sequence shown here is derived from an EMBL/GenBank/DDBJ whole genome shotgun (WGS) entry which is preliminary data.</text>
</comment>
<name>A0A0V0TJ59_9BILA</name>
<dbReference type="EMBL" id="JYDJ01000245">
    <property type="protein sequence ID" value="KRX39045.1"/>
    <property type="molecule type" value="Genomic_DNA"/>
</dbReference>
<gene>
    <name evidence="1" type="ORF">T05_5892</name>
</gene>
<organism evidence="1 2">
    <name type="scientific">Trichinella murrelli</name>
    <dbReference type="NCBI Taxonomy" id="144512"/>
    <lineage>
        <taxon>Eukaryota</taxon>
        <taxon>Metazoa</taxon>
        <taxon>Ecdysozoa</taxon>
        <taxon>Nematoda</taxon>
        <taxon>Enoplea</taxon>
        <taxon>Dorylaimia</taxon>
        <taxon>Trichinellida</taxon>
        <taxon>Trichinellidae</taxon>
        <taxon>Trichinella</taxon>
    </lineage>
</organism>
<proteinExistence type="predicted"/>
<keyword evidence="2" id="KW-1185">Reference proteome</keyword>
<reference evidence="1 2" key="1">
    <citation type="submission" date="2015-01" db="EMBL/GenBank/DDBJ databases">
        <title>Evolution of Trichinella species and genotypes.</title>
        <authorList>
            <person name="Korhonen P.K."/>
            <person name="Edoardo P."/>
            <person name="Giuseppe L.R."/>
            <person name="Gasser R.B."/>
        </authorList>
    </citation>
    <scope>NUCLEOTIDE SEQUENCE [LARGE SCALE GENOMIC DNA]</scope>
    <source>
        <strain evidence="1">ISS417</strain>
    </source>
</reference>
<dbReference type="Proteomes" id="UP000055048">
    <property type="component" value="Unassembled WGS sequence"/>
</dbReference>
<evidence type="ECO:0000313" key="2">
    <source>
        <dbReference type="Proteomes" id="UP000055048"/>
    </source>
</evidence>
<accession>A0A0V0TJ59</accession>
<dbReference type="AlphaFoldDB" id="A0A0V0TJ59"/>
<protein>
    <submittedName>
        <fullName evidence="1">Uncharacterized protein</fullName>
    </submittedName>
</protein>